<gene>
    <name evidence="7" type="ORF">ACFOUW_23725</name>
</gene>
<evidence type="ECO:0000256" key="2">
    <source>
        <dbReference type="ARBA" id="ARBA00022692"/>
    </source>
</evidence>
<feature type="transmembrane region" description="Helical" evidence="5">
    <location>
        <begin position="203"/>
        <end position="227"/>
    </location>
</feature>
<name>A0ABV7YIL1_9ACTN</name>
<keyword evidence="8" id="KW-1185">Reference proteome</keyword>
<feature type="transmembrane region" description="Helical" evidence="5">
    <location>
        <begin position="271"/>
        <end position="294"/>
    </location>
</feature>
<evidence type="ECO:0000256" key="4">
    <source>
        <dbReference type="ARBA" id="ARBA00023136"/>
    </source>
</evidence>
<feature type="domain" description="ABC-2 type transporter transmembrane" evidence="6">
    <location>
        <begin position="88"/>
        <end position="284"/>
    </location>
</feature>
<comment type="caution">
    <text evidence="7">The sequence shown here is derived from an EMBL/GenBank/DDBJ whole genome shotgun (WGS) entry which is preliminary data.</text>
</comment>
<evidence type="ECO:0000256" key="3">
    <source>
        <dbReference type="ARBA" id="ARBA00022989"/>
    </source>
</evidence>
<keyword evidence="4 5" id="KW-0472">Membrane</keyword>
<feature type="transmembrane region" description="Helical" evidence="5">
    <location>
        <begin position="91"/>
        <end position="111"/>
    </location>
</feature>
<dbReference type="Pfam" id="PF12698">
    <property type="entry name" value="ABC2_membrane_3"/>
    <property type="match status" value="1"/>
</dbReference>
<feature type="transmembrane region" description="Helical" evidence="5">
    <location>
        <begin position="131"/>
        <end position="154"/>
    </location>
</feature>
<dbReference type="RefSeq" id="WP_205120935.1">
    <property type="nucleotide sequence ID" value="NZ_JAFBCM010000001.1"/>
</dbReference>
<organism evidence="7 8">
    <name type="scientific">Tenggerimyces flavus</name>
    <dbReference type="NCBI Taxonomy" id="1708749"/>
    <lineage>
        <taxon>Bacteria</taxon>
        <taxon>Bacillati</taxon>
        <taxon>Actinomycetota</taxon>
        <taxon>Actinomycetes</taxon>
        <taxon>Propionibacteriales</taxon>
        <taxon>Nocardioidaceae</taxon>
        <taxon>Tenggerimyces</taxon>
    </lineage>
</organism>
<comment type="subcellular location">
    <subcellularLocation>
        <location evidence="1">Membrane</location>
        <topology evidence="1">Multi-pass membrane protein</topology>
    </subcellularLocation>
</comment>
<evidence type="ECO:0000313" key="7">
    <source>
        <dbReference type="EMBL" id="MFC3763869.1"/>
    </source>
</evidence>
<keyword evidence="3 5" id="KW-1133">Transmembrane helix</keyword>
<feature type="transmembrane region" description="Helical" evidence="5">
    <location>
        <begin position="174"/>
        <end position="196"/>
    </location>
</feature>
<dbReference type="InterPro" id="IPR013525">
    <property type="entry name" value="ABC2_TM"/>
</dbReference>
<accession>A0ABV7YIL1</accession>
<evidence type="ECO:0000256" key="1">
    <source>
        <dbReference type="ARBA" id="ARBA00004141"/>
    </source>
</evidence>
<evidence type="ECO:0000313" key="8">
    <source>
        <dbReference type="Proteomes" id="UP001595699"/>
    </source>
</evidence>
<evidence type="ECO:0000256" key="5">
    <source>
        <dbReference type="SAM" id="Phobius"/>
    </source>
</evidence>
<feature type="transmembrane region" description="Helical" evidence="5">
    <location>
        <begin position="56"/>
        <end position="79"/>
    </location>
</feature>
<evidence type="ECO:0000259" key="6">
    <source>
        <dbReference type="Pfam" id="PF12698"/>
    </source>
</evidence>
<dbReference type="Proteomes" id="UP001595699">
    <property type="component" value="Unassembled WGS sequence"/>
</dbReference>
<sequence length="302" mass="31858">MSVEQSLPRQPSGVIHDIGYRRYEGQRLGRGYAVRSLFVQSLRNAFGLGRTAKSKVLPIALLGVILLPAVVIDAVTILQGTGEQLIPYTRYIIFTQVIIAIFVAAQAPALFSRDLRFRTVSLYFSRPLTRLDYVVAKFGALTTALLILMTLPLLVLYGGGLLAKLPFGTQTKNFLLAFAGALIFSLILAGVGSVLASLTKRRGFGVAAIIAALTVPYAAVTAIQGIAQELSDTPGLASWAGLFSPTTLLDGVQVALLGADSSSPIPPPAGFAGGAVFVLVALVVIAGSFGLLLVRYRKVAAE</sequence>
<keyword evidence="2 5" id="KW-0812">Transmembrane</keyword>
<dbReference type="EMBL" id="JBHRZH010000021">
    <property type="protein sequence ID" value="MFC3763869.1"/>
    <property type="molecule type" value="Genomic_DNA"/>
</dbReference>
<proteinExistence type="predicted"/>
<reference evidence="8" key="1">
    <citation type="journal article" date="2019" name="Int. J. Syst. Evol. Microbiol.">
        <title>The Global Catalogue of Microorganisms (GCM) 10K type strain sequencing project: providing services to taxonomists for standard genome sequencing and annotation.</title>
        <authorList>
            <consortium name="The Broad Institute Genomics Platform"/>
            <consortium name="The Broad Institute Genome Sequencing Center for Infectious Disease"/>
            <person name="Wu L."/>
            <person name="Ma J."/>
        </authorList>
    </citation>
    <scope>NUCLEOTIDE SEQUENCE [LARGE SCALE GENOMIC DNA]</scope>
    <source>
        <strain evidence="8">CGMCC 4.7241</strain>
    </source>
</reference>
<protein>
    <submittedName>
        <fullName evidence="7">ABC transporter permease</fullName>
    </submittedName>
</protein>